<gene>
    <name evidence="4" type="ORF">E1A91_A11G001400v1</name>
</gene>
<dbReference type="EMBL" id="CM017646">
    <property type="protein sequence ID" value="TYJ07413.1"/>
    <property type="molecule type" value="Genomic_DNA"/>
</dbReference>
<evidence type="ECO:0000256" key="1">
    <source>
        <dbReference type="ARBA" id="ARBA00023303"/>
    </source>
</evidence>
<keyword evidence="1" id="KW-0407">Ion channel</keyword>
<accession>A0A5D2X0Q2</accession>
<dbReference type="GO" id="GO:0030552">
    <property type="term" value="F:cAMP binding"/>
    <property type="evidence" value="ECO:0007669"/>
    <property type="project" value="UniProtKB-KW"/>
</dbReference>
<keyword evidence="1" id="KW-0406">Ion transport</keyword>
<keyword evidence="1" id="KW-0813">Transport</keyword>
<name>A0A5D2X0Q2_GOSMU</name>
<feature type="transmembrane region" description="Helical" evidence="3">
    <location>
        <begin position="290"/>
        <end position="309"/>
    </location>
</feature>
<protein>
    <recommendedName>
        <fullName evidence="6">Ion transport domain-containing protein</fullName>
    </recommendedName>
</protein>
<dbReference type="AlphaFoldDB" id="A0A5D2X0Q2"/>
<feature type="transmembrane region" description="Helical" evidence="3">
    <location>
        <begin position="248"/>
        <end position="270"/>
    </location>
</feature>
<dbReference type="SUPFAM" id="SSF81324">
    <property type="entry name" value="Voltage-gated potassium channels"/>
    <property type="match status" value="1"/>
</dbReference>
<sequence length="476" mass="54295">MASYDKDEVPMLSDTYPQSSEKNRDSQSQTFISRTRSASISIPMNSMESYQNAHLVGHTGPLRNERKTPFIQMSGPLYISRKPENSFQLNQSTAAGQKMMEPKAEKFPSFNGKDENDWPDNNYSGKNEHLLRSGQLGMCSDPYCTTCPTYYNFKPEQQKNSRVSGIFDTKYAFYGDAKGWARRSVSFLCSYVPGIMNPHAKVVQQWNKFFVISCLMAVFIDPLFFFLLSVQKENKCIVIDWPATKLFVVLRSVTDFIYMLNMLLQFRLAYVAPESTVVGAGELVDHPKEIAFNYLGGYFSLDLFVVLPLPQRVNQCLRNACGNSNIPKCKEFIDCGSGHSPSRSELQNWTNNSNVSACFTEDGFSYGIYVPTVNLTTEPSIVTRYVYSLFWGFQQISTLAGNQTPSYFVWEVLFTMAIVGLGLLLFALLIGNMQNFLQALGRRRLEMSLRRRDVEQWMSHRRLPVELRSIDAVYKF</sequence>
<feature type="transmembrane region" description="Helical" evidence="3">
    <location>
        <begin position="209"/>
        <end position="228"/>
    </location>
</feature>
<organism evidence="4 5">
    <name type="scientific">Gossypium mustelinum</name>
    <name type="common">Cotton</name>
    <name type="synonym">Gossypium caicoense</name>
    <dbReference type="NCBI Taxonomy" id="34275"/>
    <lineage>
        <taxon>Eukaryota</taxon>
        <taxon>Viridiplantae</taxon>
        <taxon>Streptophyta</taxon>
        <taxon>Embryophyta</taxon>
        <taxon>Tracheophyta</taxon>
        <taxon>Spermatophyta</taxon>
        <taxon>Magnoliopsida</taxon>
        <taxon>eudicotyledons</taxon>
        <taxon>Gunneridae</taxon>
        <taxon>Pentapetalae</taxon>
        <taxon>rosids</taxon>
        <taxon>malvids</taxon>
        <taxon>Malvales</taxon>
        <taxon>Malvaceae</taxon>
        <taxon>Malvoideae</taxon>
        <taxon>Gossypium</taxon>
    </lineage>
</organism>
<reference evidence="4 5" key="1">
    <citation type="submission" date="2019-07" db="EMBL/GenBank/DDBJ databases">
        <title>WGS assembly of Gossypium mustelinum.</title>
        <authorList>
            <person name="Chen Z.J."/>
            <person name="Sreedasyam A."/>
            <person name="Ando A."/>
            <person name="Song Q."/>
            <person name="De L."/>
            <person name="Hulse-Kemp A."/>
            <person name="Ding M."/>
            <person name="Ye W."/>
            <person name="Kirkbride R."/>
            <person name="Jenkins J."/>
            <person name="Plott C."/>
            <person name="Lovell J."/>
            <person name="Lin Y.-M."/>
            <person name="Vaughn R."/>
            <person name="Liu B."/>
            <person name="Li W."/>
            <person name="Simpson S."/>
            <person name="Scheffler B."/>
            <person name="Saski C."/>
            <person name="Grover C."/>
            <person name="Hu G."/>
            <person name="Conover J."/>
            <person name="Carlson J."/>
            <person name="Shu S."/>
            <person name="Boston L."/>
            <person name="Williams M."/>
            <person name="Peterson D."/>
            <person name="Mcgee K."/>
            <person name="Jones D."/>
            <person name="Wendel J."/>
            <person name="Stelly D."/>
            <person name="Grimwood J."/>
            <person name="Schmutz J."/>
        </authorList>
    </citation>
    <scope>NUCLEOTIDE SEQUENCE [LARGE SCALE GENOMIC DNA]</scope>
    <source>
        <strain evidence="4">1408120.09</strain>
    </source>
</reference>
<keyword evidence="3" id="KW-0472">Membrane</keyword>
<feature type="region of interest" description="Disordered" evidence="2">
    <location>
        <begin position="1"/>
        <end position="33"/>
    </location>
</feature>
<evidence type="ECO:0000256" key="3">
    <source>
        <dbReference type="SAM" id="Phobius"/>
    </source>
</evidence>
<proteinExistence type="predicted"/>
<keyword evidence="3" id="KW-0812">Transmembrane</keyword>
<evidence type="ECO:0008006" key="6">
    <source>
        <dbReference type="Google" id="ProtNLM"/>
    </source>
</evidence>
<keyword evidence="3" id="KW-1133">Transmembrane helix</keyword>
<dbReference type="PANTHER" id="PTHR45651:SF11">
    <property type="entry name" value="CYCLIC NUCLEOTIDE-GATED ION CHANNEL 20, CHLOROPLASTIC-RELATED"/>
    <property type="match status" value="1"/>
</dbReference>
<dbReference type="Proteomes" id="UP000323597">
    <property type="component" value="Chromosome A11"/>
</dbReference>
<evidence type="ECO:0000256" key="2">
    <source>
        <dbReference type="SAM" id="MobiDB-lite"/>
    </source>
</evidence>
<dbReference type="PANTHER" id="PTHR45651">
    <property type="entry name" value="CYCLIC NUCLEOTIDE-GATED ION CHANNEL 15-RELATED-RELATED"/>
    <property type="match status" value="1"/>
</dbReference>
<dbReference type="GO" id="GO:0034220">
    <property type="term" value="P:monoatomic ion transmembrane transport"/>
    <property type="evidence" value="ECO:0007669"/>
    <property type="project" value="UniProtKB-KW"/>
</dbReference>
<feature type="transmembrane region" description="Helical" evidence="3">
    <location>
        <begin position="407"/>
        <end position="430"/>
    </location>
</feature>
<feature type="compositionally biased region" description="Polar residues" evidence="2">
    <location>
        <begin position="15"/>
        <end position="33"/>
    </location>
</feature>
<evidence type="ECO:0000313" key="4">
    <source>
        <dbReference type="EMBL" id="TYJ07413.1"/>
    </source>
</evidence>
<evidence type="ECO:0000313" key="5">
    <source>
        <dbReference type="Proteomes" id="UP000323597"/>
    </source>
</evidence>
<dbReference type="GO" id="GO:0016020">
    <property type="term" value="C:membrane"/>
    <property type="evidence" value="ECO:0007669"/>
    <property type="project" value="UniProtKB-SubCell"/>
</dbReference>
<keyword evidence="5" id="KW-1185">Reference proteome</keyword>